<dbReference type="InterPro" id="IPR005325">
    <property type="entry name" value="DUF308_memb"/>
</dbReference>
<dbReference type="GO" id="GO:0005886">
    <property type="term" value="C:plasma membrane"/>
    <property type="evidence" value="ECO:0007669"/>
    <property type="project" value="TreeGrafter"/>
</dbReference>
<evidence type="ECO:0000256" key="1">
    <source>
        <dbReference type="SAM" id="Phobius"/>
    </source>
</evidence>
<sequence>MTANVSGQHVRATPDRHTGVRVVVGLLGLSAVVLGVVLLFSPVAAARTLALLVGLSFVVGGLLELSLGWAGAGHRRWASVLLGAVLAVGGVLAIAWPGITLVALAVITGLTLITHGATRVGVAVVARDEVPGWGWLALAGAVNVLIGVIAIVWPQATVLVLSLVLGAQIAAFGVLLLVAAFWHPAGARPAGPGAG</sequence>
<gene>
    <name evidence="2" type="ORF">SAMN06273567_104264</name>
</gene>
<keyword evidence="3" id="KW-1185">Reference proteome</keyword>
<protein>
    <submittedName>
        <fullName evidence="2">Uncharacterized membrane protein HdeD, DUF308 family</fullName>
    </submittedName>
</protein>
<dbReference type="RefSeq" id="WP_185938314.1">
    <property type="nucleotide sequence ID" value="NZ_FXTJ01000004.1"/>
</dbReference>
<dbReference type="PANTHER" id="PTHR34989:SF1">
    <property type="entry name" value="PROTEIN HDED"/>
    <property type="match status" value="1"/>
</dbReference>
<evidence type="ECO:0000313" key="3">
    <source>
        <dbReference type="Proteomes" id="UP000317484"/>
    </source>
</evidence>
<feature type="transmembrane region" description="Helical" evidence="1">
    <location>
        <begin position="159"/>
        <end position="182"/>
    </location>
</feature>
<dbReference type="AlphaFoldDB" id="A0A521E5U5"/>
<feature type="transmembrane region" description="Helical" evidence="1">
    <location>
        <begin position="77"/>
        <end position="96"/>
    </location>
</feature>
<keyword evidence="1" id="KW-0812">Transmembrane</keyword>
<organism evidence="2 3">
    <name type="scientific">Geodermatophilus aquaeductus</name>
    <dbReference type="NCBI Taxonomy" id="1564161"/>
    <lineage>
        <taxon>Bacteria</taxon>
        <taxon>Bacillati</taxon>
        <taxon>Actinomycetota</taxon>
        <taxon>Actinomycetes</taxon>
        <taxon>Geodermatophilales</taxon>
        <taxon>Geodermatophilaceae</taxon>
        <taxon>Geodermatophilus</taxon>
    </lineage>
</organism>
<dbReference type="InterPro" id="IPR052712">
    <property type="entry name" value="Acid_resist_chaperone_HdeD"/>
</dbReference>
<dbReference type="PANTHER" id="PTHR34989">
    <property type="entry name" value="PROTEIN HDED"/>
    <property type="match status" value="1"/>
</dbReference>
<accession>A0A521E5U5</accession>
<dbReference type="Pfam" id="PF03729">
    <property type="entry name" value="DUF308"/>
    <property type="match status" value="2"/>
</dbReference>
<keyword evidence="1" id="KW-0472">Membrane</keyword>
<feature type="transmembrane region" description="Helical" evidence="1">
    <location>
        <begin position="102"/>
        <end position="126"/>
    </location>
</feature>
<evidence type="ECO:0000313" key="2">
    <source>
        <dbReference type="EMBL" id="SMO79232.1"/>
    </source>
</evidence>
<feature type="transmembrane region" description="Helical" evidence="1">
    <location>
        <begin position="20"/>
        <end position="43"/>
    </location>
</feature>
<feature type="transmembrane region" description="Helical" evidence="1">
    <location>
        <begin position="49"/>
        <end position="70"/>
    </location>
</feature>
<keyword evidence="1" id="KW-1133">Transmembrane helix</keyword>
<reference evidence="2 3" key="1">
    <citation type="submission" date="2017-05" db="EMBL/GenBank/DDBJ databases">
        <authorList>
            <person name="Varghese N."/>
            <person name="Submissions S."/>
        </authorList>
    </citation>
    <scope>NUCLEOTIDE SEQUENCE [LARGE SCALE GENOMIC DNA]</scope>
    <source>
        <strain evidence="2 3">DSM 46834</strain>
    </source>
</reference>
<proteinExistence type="predicted"/>
<dbReference type="EMBL" id="FXTJ01000004">
    <property type="protein sequence ID" value="SMO79232.1"/>
    <property type="molecule type" value="Genomic_DNA"/>
</dbReference>
<dbReference type="Proteomes" id="UP000317484">
    <property type="component" value="Unassembled WGS sequence"/>
</dbReference>
<name>A0A521E5U5_9ACTN</name>
<feature type="transmembrane region" description="Helical" evidence="1">
    <location>
        <begin position="133"/>
        <end position="153"/>
    </location>
</feature>